<name>A0A0F6R7J0_9CAUD</name>
<dbReference type="GeneID" id="26517785"/>
<accession>A0A0F6R7J0</accession>
<reference evidence="1 2" key="1">
    <citation type="journal article" date="2015" name="J. Virol.">
        <title>Sinorhizobium meliloti Phage ?M9 Defines a New Group of T4 Superfamily Phages with Unusual Genomic Features but a Common T=16 Capsid.</title>
        <authorList>
            <person name="Johnson M.C."/>
            <person name="Tatum K.B."/>
            <person name="Lynn J.S."/>
            <person name="Brewer T.E."/>
            <person name="Lu S."/>
            <person name="Washburn B.K."/>
            <person name="Stroupe M.E."/>
            <person name="Jones K.M."/>
        </authorList>
    </citation>
    <scope>NUCLEOTIDE SEQUENCE [LARGE SCALE GENOMIC DNA]</scope>
</reference>
<evidence type="ECO:0000313" key="1">
    <source>
        <dbReference type="EMBL" id="AKE44733.1"/>
    </source>
</evidence>
<dbReference type="RefSeq" id="YP_009189487.1">
    <property type="nucleotide sequence ID" value="NC_028676.1"/>
</dbReference>
<proteinExistence type="predicted"/>
<keyword evidence="2" id="KW-1185">Reference proteome</keyword>
<gene>
    <name evidence="1" type="ORF">Sm_phiM9_105</name>
</gene>
<dbReference type="EMBL" id="KP881232">
    <property type="protein sequence ID" value="AKE44733.1"/>
    <property type="molecule type" value="Genomic_DNA"/>
</dbReference>
<evidence type="ECO:0000313" key="2">
    <source>
        <dbReference type="Proteomes" id="UP000033804"/>
    </source>
</evidence>
<sequence length="87" mass="10108">MKKVVDVQSEFVNLKDSDFSFESHVVAFIQVLVEDGNWKPLNTNVFLSLVPEQEPTMIELNDDICKQLGWWWKQSVEDQLRGQGLIQ</sequence>
<reference evidence="2" key="2">
    <citation type="submission" date="2015-03" db="EMBL/GenBank/DDBJ databases">
        <title>The genome and structure of Sinorhizobium meliloti phage phiM9.</title>
        <authorList>
            <person name="Johnson M.C."/>
            <person name="Tatum K.B."/>
            <person name="Lynn J.S."/>
            <person name="Brewer T.E."/>
            <person name="Washburn B.K."/>
            <person name="Stroupe M.E."/>
            <person name="Jones K.M."/>
        </authorList>
    </citation>
    <scope>NUCLEOTIDE SEQUENCE [LARGE SCALE GENOMIC DNA]</scope>
</reference>
<dbReference type="Proteomes" id="UP000033804">
    <property type="component" value="Segment"/>
</dbReference>
<dbReference type="KEGG" id="vg:26517785"/>
<protein>
    <submittedName>
        <fullName evidence="1">Uncharacterized protein</fullName>
    </submittedName>
</protein>
<organism evidence="1 2">
    <name type="scientific">Sinorhizobium phage phiM9</name>
    <dbReference type="NCBI Taxonomy" id="1636182"/>
    <lineage>
        <taxon>Viruses</taxon>
        <taxon>Duplodnaviria</taxon>
        <taxon>Heunggongvirae</taxon>
        <taxon>Uroviricota</taxon>
        <taxon>Caudoviricetes</taxon>
        <taxon>Pootjesviridae</taxon>
        <taxon>Emnonavirus</taxon>
        <taxon>Emnonavirus phiM9</taxon>
    </lineage>
</organism>